<dbReference type="AlphaFoldDB" id="A0A2T1DDB8"/>
<name>A0A2T1DDB8_9CYAN</name>
<protein>
    <submittedName>
        <fullName evidence="1">Uncharacterized protein</fullName>
    </submittedName>
</protein>
<accession>A0A2T1DDB8</accession>
<reference evidence="1 2" key="2">
    <citation type="submission" date="2018-03" db="EMBL/GenBank/DDBJ databases">
        <title>The ancient ancestry and fast evolution of plastids.</title>
        <authorList>
            <person name="Moore K.R."/>
            <person name="Magnabosco C."/>
            <person name="Momper L."/>
            <person name="Gold D.A."/>
            <person name="Bosak T."/>
            <person name="Fournier G.P."/>
        </authorList>
    </citation>
    <scope>NUCLEOTIDE SEQUENCE [LARGE SCALE GENOMIC DNA]</scope>
    <source>
        <strain evidence="1 2">ULC007</strain>
    </source>
</reference>
<evidence type="ECO:0000313" key="1">
    <source>
        <dbReference type="EMBL" id="PSB18431.1"/>
    </source>
</evidence>
<evidence type="ECO:0000313" key="2">
    <source>
        <dbReference type="Proteomes" id="UP000238634"/>
    </source>
</evidence>
<reference evidence="1 2" key="1">
    <citation type="submission" date="2018-02" db="EMBL/GenBank/DDBJ databases">
        <authorList>
            <person name="Cohen D.B."/>
            <person name="Kent A.D."/>
        </authorList>
    </citation>
    <scope>NUCLEOTIDE SEQUENCE [LARGE SCALE GENOMIC DNA]</scope>
    <source>
        <strain evidence="1 2">ULC007</strain>
    </source>
</reference>
<sequence>MSALPTKPSAIATTEQELMRLMMYYRDVNPRINWLEEANFTMPIASWDWKPNPEGRILFVARAIIEVDSALLTSGIKPWMAAKEVPGSANLTGNAYTT</sequence>
<gene>
    <name evidence="1" type="ORF">C7B65_15160</name>
</gene>
<dbReference type="EMBL" id="PVWG01000017">
    <property type="protein sequence ID" value="PSB18431.1"/>
    <property type="molecule type" value="Genomic_DNA"/>
</dbReference>
<comment type="caution">
    <text evidence="1">The sequence shown here is derived from an EMBL/GenBank/DDBJ whole genome shotgun (WGS) entry which is preliminary data.</text>
</comment>
<dbReference type="STRING" id="1920490.GCA_001895925_05091"/>
<dbReference type="RefSeq" id="WP_073072716.1">
    <property type="nucleotide sequence ID" value="NZ_MPPI01000018.1"/>
</dbReference>
<proteinExistence type="predicted"/>
<keyword evidence="2" id="KW-1185">Reference proteome</keyword>
<dbReference type="Proteomes" id="UP000238634">
    <property type="component" value="Unassembled WGS sequence"/>
</dbReference>
<organism evidence="1 2">
    <name type="scientific">Phormidesmis priestleyi ULC007</name>
    <dbReference type="NCBI Taxonomy" id="1920490"/>
    <lineage>
        <taxon>Bacteria</taxon>
        <taxon>Bacillati</taxon>
        <taxon>Cyanobacteriota</taxon>
        <taxon>Cyanophyceae</taxon>
        <taxon>Leptolyngbyales</taxon>
        <taxon>Leptolyngbyaceae</taxon>
        <taxon>Phormidesmis</taxon>
    </lineage>
</organism>